<feature type="binding site" evidence="9">
    <location>
        <position position="206"/>
    </location>
    <ligand>
        <name>cob(II)alamin</name>
        <dbReference type="ChEBI" id="CHEBI:16304"/>
    </ligand>
</feature>
<proteinExistence type="inferred from homology"/>
<dbReference type="Pfam" id="PF13484">
    <property type="entry name" value="Fer4_16"/>
    <property type="match status" value="1"/>
</dbReference>
<dbReference type="InterPro" id="IPR013542">
    <property type="entry name" value="QueG_DUF1730"/>
</dbReference>
<protein>
    <recommendedName>
        <fullName evidence="9">Epoxyqueuosine reductase</fullName>
        <ecNumber evidence="9">1.17.99.6</ecNumber>
    </recommendedName>
    <alternativeName>
        <fullName evidence="9">Queuosine biosynthesis protein QueG</fullName>
    </alternativeName>
</protein>
<feature type="active site" description="Proton donor" evidence="9">
    <location>
        <position position="171"/>
    </location>
</feature>
<keyword evidence="1 9" id="KW-0004">4Fe-4S</keyword>
<dbReference type="HAMAP" id="MF_00916">
    <property type="entry name" value="QueG"/>
    <property type="match status" value="1"/>
</dbReference>
<keyword evidence="2 9" id="KW-0963">Cytoplasm</keyword>
<feature type="binding site" evidence="9">
    <location>
        <position position="228"/>
    </location>
    <ligand>
        <name>[4Fe-4S] cluster</name>
        <dbReference type="ChEBI" id="CHEBI:49883"/>
        <label>1</label>
    </ligand>
</feature>
<comment type="catalytic activity">
    <reaction evidence="9">
        <text>epoxyqueuosine(34) in tRNA + AH2 = queuosine(34) in tRNA + A + H2O</text>
        <dbReference type="Rhea" id="RHEA:32159"/>
        <dbReference type="Rhea" id="RHEA-COMP:18571"/>
        <dbReference type="Rhea" id="RHEA-COMP:18582"/>
        <dbReference type="ChEBI" id="CHEBI:13193"/>
        <dbReference type="ChEBI" id="CHEBI:15377"/>
        <dbReference type="ChEBI" id="CHEBI:17499"/>
        <dbReference type="ChEBI" id="CHEBI:194431"/>
        <dbReference type="ChEBI" id="CHEBI:194443"/>
        <dbReference type="EC" id="1.17.99.6"/>
    </reaction>
</comment>
<comment type="function">
    <text evidence="9">Catalyzes the conversion of epoxyqueuosine (oQ) to queuosine (Q), which is a hypermodified base found in the wobble positions of tRNA(Asp), tRNA(Asn), tRNA(His) and tRNA(Tyr).</text>
</comment>
<gene>
    <name evidence="9 12" type="primary">queG</name>
    <name evidence="12" type="ORF">PQU94_00075</name>
</gene>
<dbReference type="EMBL" id="JAQQKW010000001">
    <property type="protein sequence ID" value="MDC7692669.1"/>
    <property type="molecule type" value="Genomic_DNA"/>
</dbReference>
<comment type="caution">
    <text evidence="12">The sequence shown here is derived from an EMBL/GenBank/DDBJ whole genome shotgun (WGS) entry which is preliminary data.</text>
</comment>
<feature type="binding site" evidence="9">
    <location>
        <position position="235"/>
    </location>
    <ligand>
        <name>[4Fe-4S] cluster</name>
        <dbReference type="ChEBI" id="CHEBI:49883"/>
        <label>2</label>
    </ligand>
</feature>
<evidence type="ECO:0000256" key="7">
    <source>
        <dbReference type="ARBA" id="ARBA00023004"/>
    </source>
</evidence>
<comment type="similarity">
    <text evidence="9">Belongs to the QueG family.</text>
</comment>
<feature type="binding site" evidence="9">
    <location>
        <position position="171"/>
    </location>
    <ligand>
        <name>cob(II)alamin</name>
        <dbReference type="ChEBI" id="CHEBI:16304"/>
    </ligand>
</feature>
<evidence type="ECO:0000256" key="10">
    <source>
        <dbReference type="SAM" id="MobiDB-lite"/>
    </source>
</evidence>
<evidence type="ECO:0000256" key="1">
    <source>
        <dbReference type="ARBA" id="ARBA00022485"/>
    </source>
</evidence>
<dbReference type="InterPro" id="IPR017896">
    <property type="entry name" value="4Fe4S_Fe-S-bd"/>
</dbReference>
<feature type="region of interest" description="Disordered" evidence="10">
    <location>
        <begin position="1"/>
        <end position="35"/>
    </location>
</feature>
<comment type="cofactor">
    <cofactor evidence="9">
        <name>[4Fe-4S] cluster</name>
        <dbReference type="ChEBI" id="CHEBI:49883"/>
    </cofactor>
    <text evidence="9">Binds 2 [4Fe-4S] clusters per monomer.</text>
</comment>
<dbReference type="SUPFAM" id="SSF46548">
    <property type="entry name" value="alpha-helical ferredoxin"/>
    <property type="match status" value="1"/>
</dbReference>
<evidence type="ECO:0000256" key="3">
    <source>
        <dbReference type="ARBA" id="ARBA00022694"/>
    </source>
</evidence>
<feature type="binding site" evidence="9">
    <location>
        <position position="285"/>
    </location>
    <ligand>
        <name>[4Fe-4S] cluster</name>
        <dbReference type="ChEBI" id="CHEBI:49883"/>
        <label>1</label>
    </ligand>
</feature>
<dbReference type="Gene3D" id="3.30.70.20">
    <property type="match status" value="1"/>
</dbReference>
<evidence type="ECO:0000256" key="5">
    <source>
        <dbReference type="ARBA" id="ARBA00022785"/>
    </source>
</evidence>
<evidence type="ECO:0000313" key="12">
    <source>
        <dbReference type="EMBL" id="MDC7692669.1"/>
    </source>
</evidence>
<comment type="cofactor">
    <cofactor evidence="9">
        <name>cob(II)alamin</name>
        <dbReference type="ChEBI" id="CHEBI:16304"/>
    </cofactor>
</comment>
<sequence length="415" mass="46056">METSPDTPLKPEAEGQGEASALHQKPPSPATLRPPLSVESADLKTFITKKALGLGFSTIGFTHLPQSWDAAQRLKAFISAGYHGEMKWMEETLERRLHPQNMWNGAKSAIVLGFNYGPDSDPLLGLSERDLANISVYARGDDYHDVIKKKLKQLATEIVTAYGCEVKVFVDTAPLMEKPLAQLAGLGWQGKHTNLVSREFGSWLFLGSILTDMEIPQSSTERDHCGSCRACLDACPTDAFVGPYQLDARECLSYLTIEFRGHWPDRFRAAMGNRIYGCDDCLAACPWNKFAVEASEAKLRAREGFNALSLVELAQLDDAAFRTLFSKSPIKRIGLASFLRNVHYALGNSFDDLVDDAKVQVLTRNLTHESPVVRGSAVWALSRGLSAQDFRSLRAQHLAQEDDPDVWSEWSRHVT</sequence>
<feature type="binding site" evidence="9">
    <location>
        <position position="195"/>
    </location>
    <ligand>
        <name>cob(II)alamin</name>
        <dbReference type="ChEBI" id="CHEBI:16304"/>
    </ligand>
</feature>
<keyword evidence="3 9" id="KW-0819">tRNA processing</keyword>
<evidence type="ECO:0000259" key="11">
    <source>
        <dbReference type="PROSITE" id="PS51379"/>
    </source>
</evidence>
<dbReference type="PANTHER" id="PTHR30002">
    <property type="entry name" value="EPOXYQUEUOSINE REDUCTASE"/>
    <property type="match status" value="1"/>
</dbReference>
<dbReference type="InterPro" id="IPR017900">
    <property type="entry name" value="4Fe4S_Fe_S_CS"/>
</dbReference>
<evidence type="ECO:0000313" key="13">
    <source>
        <dbReference type="Proteomes" id="UP001216595"/>
    </source>
</evidence>
<dbReference type="Proteomes" id="UP001216595">
    <property type="component" value="Unassembled WGS sequence"/>
</dbReference>
<evidence type="ECO:0000256" key="6">
    <source>
        <dbReference type="ARBA" id="ARBA00023002"/>
    </source>
</evidence>
<feature type="binding site" evidence="9">
    <location>
        <position position="96"/>
    </location>
    <ligand>
        <name>cob(II)alamin</name>
        <dbReference type="ChEBI" id="CHEBI:16304"/>
    </ligand>
</feature>
<dbReference type="InterPro" id="IPR004453">
    <property type="entry name" value="QueG"/>
</dbReference>
<feature type="domain" description="4Fe-4S ferredoxin-type" evidence="11">
    <location>
        <begin position="216"/>
        <end position="245"/>
    </location>
</feature>
<comment type="caution">
    <text evidence="9">Lacks conserved residue(s) required for the propagation of feature annotation.</text>
</comment>
<comment type="subunit">
    <text evidence="9">Monomer.</text>
</comment>
<feature type="binding site" evidence="9">
    <location>
        <position position="231"/>
    </location>
    <ligand>
        <name>[4Fe-4S] cluster</name>
        <dbReference type="ChEBI" id="CHEBI:49883"/>
        <label>1</label>
    </ligand>
</feature>
<reference evidence="12 13" key="1">
    <citation type="submission" date="2023-01" db="EMBL/GenBank/DDBJ databases">
        <title>Novel species of the genus Asticcacaulis isolated from rivers.</title>
        <authorList>
            <person name="Lu H."/>
        </authorList>
    </citation>
    <scope>NUCLEOTIDE SEQUENCE [LARGE SCALE GENOMIC DNA]</scope>
    <source>
        <strain evidence="12 13">DXS10W</strain>
    </source>
</reference>
<evidence type="ECO:0000256" key="4">
    <source>
        <dbReference type="ARBA" id="ARBA00022723"/>
    </source>
</evidence>
<feature type="binding site" evidence="9">
    <location>
        <position position="281"/>
    </location>
    <ligand>
        <name>[4Fe-4S] cluster</name>
        <dbReference type="ChEBI" id="CHEBI:49883"/>
        <label>2</label>
    </ligand>
</feature>
<evidence type="ECO:0000256" key="9">
    <source>
        <dbReference type="HAMAP-Rule" id="MF_00916"/>
    </source>
</evidence>
<feature type="binding site" evidence="9">
    <location>
        <begin position="278"/>
        <end position="279"/>
    </location>
    <ligand>
        <name>cob(II)alamin</name>
        <dbReference type="ChEBI" id="CHEBI:16304"/>
    </ligand>
</feature>
<dbReference type="PROSITE" id="PS51379">
    <property type="entry name" value="4FE4S_FER_2"/>
    <property type="match status" value="1"/>
</dbReference>
<accession>A0ABT5I986</accession>
<keyword evidence="9" id="KW-0170">Cobalt</keyword>
<dbReference type="PANTHER" id="PTHR30002:SF4">
    <property type="entry name" value="EPOXYQUEUOSINE REDUCTASE"/>
    <property type="match status" value="1"/>
</dbReference>
<name>A0ABT5I986_9CAUL</name>
<organism evidence="12 13">
    <name type="scientific">Asticcacaulis currens</name>
    <dbReference type="NCBI Taxonomy" id="2984210"/>
    <lineage>
        <taxon>Bacteria</taxon>
        <taxon>Pseudomonadati</taxon>
        <taxon>Pseudomonadota</taxon>
        <taxon>Alphaproteobacteria</taxon>
        <taxon>Caulobacterales</taxon>
        <taxon>Caulobacteraceae</taxon>
        <taxon>Asticcacaulis</taxon>
    </lineage>
</organism>
<feature type="binding site" evidence="9">
    <location>
        <position position="225"/>
    </location>
    <ligand>
        <name>[4Fe-4S] cluster</name>
        <dbReference type="ChEBI" id="CHEBI:49883"/>
        <label>1</label>
    </ligand>
</feature>
<dbReference type="GO" id="GO:0052693">
    <property type="term" value="F:epoxyqueuosine reductase activity"/>
    <property type="evidence" value="ECO:0007669"/>
    <property type="project" value="UniProtKB-EC"/>
</dbReference>
<keyword evidence="9" id="KW-0846">Cobalamin</keyword>
<keyword evidence="7 9" id="KW-0408">Iron</keyword>
<comment type="pathway">
    <text evidence="9">tRNA modification; tRNA-queuosine biosynthesis.</text>
</comment>
<dbReference type="PROSITE" id="PS00198">
    <property type="entry name" value="4FE4S_FER_1"/>
    <property type="match status" value="1"/>
</dbReference>
<dbReference type="EC" id="1.17.99.6" evidence="9"/>
<keyword evidence="8 9" id="KW-0411">Iron-sulfur</keyword>
<keyword evidence="6 9" id="KW-0560">Oxidoreductase</keyword>
<keyword evidence="5 9" id="KW-0671">Queuosine biosynthesis</keyword>
<keyword evidence="4 9" id="KW-0479">Metal-binding</keyword>
<feature type="binding site" evidence="9">
    <location>
        <position position="278"/>
    </location>
    <ligand>
        <name>[4Fe-4S] cluster</name>
        <dbReference type="ChEBI" id="CHEBI:49883"/>
        <label>2</label>
    </ligand>
</feature>
<keyword evidence="13" id="KW-1185">Reference proteome</keyword>
<comment type="subcellular location">
    <subcellularLocation>
        <location evidence="9">Cytoplasm</location>
    </subcellularLocation>
</comment>
<feature type="binding site" evidence="9">
    <location>
        <position position="253"/>
    </location>
    <ligand>
        <name>cob(II)alamin</name>
        <dbReference type="ChEBI" id="CHEBI:16304"/>
    </ligand>
</feature>
<evidence type="ECO:0000256" key="8">
    <source>
        <dbReference type="ARBA" id="ARBA00023014"/>
    </source>
</evidence>
<feature type="binding site" evidence="9">
    <location>
        <position position="251"/>
    </location>
    <ligand>
        <name>[4Fe-4S] cluster</name>
        <dbReference type="ChEBI" id="CHEBI:49883"/>
        <label>2</label>
    </ligand>
</feature>
<evidence type="ECO:0000256" key="2">
    <source>
        <dbReference type="ARBA" id="ARBA00022490"/>
    </source>
</evidence>
<dbReference type="Pfam" id="PF08331">
    <property type="entry name" value="QueG_DUF1730"/>
    <property type="match status" value="1"/>
</dbReference>
<dbReference type="RefSeq" id="WP_272739442.1">
    <property type="nucleotide sequence ID" value="NZ_JAQQKW010000001.1"/>
</dbReference>
<dbReference type="NCBIfam" id="TIGR00276">
    <property type="entry name" value="tRNA epoxyqueuosine(34) reductase QueG"/>
    <property type="match status" value="1"/>
</dbReference>